<comment type="caution">
    <text evidence="5">The sequence shown here is derived from an EMBL/GenBank/DDBJ whole genome shotgun (WGS) entry which is preliminary data.</text>
</comment>
<keyword evidence="6" id="KW-1185">Reference proteome</keyword>
<protein>
    <submittedName>
        <fullName evidence="5">12556_t:CDS:1</fullName>
    </submittedName>
</protein>
<evidence type="ECO:0000259" key="4">
    <source>
        <dbReference type="PROSITE" id="PS50110"/>
    </source>
</evidence>
<dbReference type="PANTHER" id="PTHR43719:SF28">
    <property type="entry name" value="PEROXIDE STRESS-ACTIVATED HISTIDINE KINASE MAK1-RELATED"/>
    <property type="match status" value="1"/>
</dbReference>
<evidence type="ECO:0000256" key="1">
    <source>
        <dbReference type="ARBA" id="ARBA00022553"/>
    </source>
</evidence>
<dbReference type="PANTHER" id="PTHR43719">
    <property type="entry name" value="TWO-COMPONENT HISTIDINE KINASE"/>
    <property type="match status" value="1"/>
</dbReference>
<dbReference type="SMART" id="SM00448">
    <property type="entry name" value="REC"/>
    <property type="match status" value="1"/>
</dbReference>
<evidence type="ECO:0000256" key="2">
    <source>
        <dbReference type="PROSITE-ProRule" id="PRU00169"/>
    </source>
</evidence>
<feature type="modified residue" description="4-aspartylphosphate" evidence="2">
    <location>
        <position position="80"/>
    </location>
</feature>
<dbReference type="SUPFAM" id="SSF52172">
    <property type="entry name" value="CheY-like"/>
    <property type="match status" value="1"/>
</dbReference>
<dbReference type="AlphaFoldDB" id="A0A9N9FKM2"/>
<dbReference type="CDD" id="cd17546">
    <property type="entry name" value="REC_hyHK_CKI1_RcsC-like"/>
    <property type="match status" value="1"/>
</dbReference>
<dbReference type="Proteomes" id="UP000789375">
    <property type="component" value="Unassembled WGS sequence"/>
</dbReference>
<feature type="region of interest" description="Disordered" evidence="3">
    <location>
        <begin position="1"/>
        <end position="21"/>
    </location>
</feature>
<evidence type="ECO:0000313" key="6">
    <source>
        <dbReference type="Proteomes" id="UP000789375"/>
    </source>
</evidence>
<feature type="compositionally biased region" description="Polar residues" evidence="3">
    <location>
        <begin position="1"/>
        <end position="13"/>
    </location>
</feature>
<evidence type="ECO:0000313" key="5">
    <source>
        <dbReference type="EMBL" id="CAG8539686.1"/>
    </source>
</evidence>
<dbReference type="EMBL" id="CAJVPP010001184">
    <property type="protein sequence ID" value="CAG8539686.1"/>
    <property type="molecule type" value="Genomic_DNA"/>
</dbReference>
<dbReference type="Gene3D" id="3.40.50.2300">
    <property type="match status" value="1"/>
</dbReference>
<feature type="domain" description="Response regulatory" evidence="4">
    <location>
        <begin position="30"/>
        <end position="148"/>
    </location>
</feature>
<dbReference type="InterPro" id="IPR050956">
    <property type="entry name" value="2C_system_His_kinase"/>
</dbReference>
<proteinExistence type="predicted"/>
<dbReference type="GO" id="GO:0000160">
    <property type="term" value="P:phosphorelay signal transduction system"/>
    <property type="evidence" value="ECO:0007669"/>
    <property type="project" value="InterPro"/>
</dbReference>
<reference evidence="5" key="1">
    <citation type="submission" date="2021-06" db="EMBL/GenBank/DDBJ databases">
        <authorList>
            <person name="Kallberg Y."/>
            <person name="Tangrot J."/>
            <person name="Rosling A."/>
        </authorList>
    </citation>
    <scope>NUCLEOTIDE SEQUENCE</scope>
    <source>
        <strain evidence="5">87-6 pot B 2015</strain>
    </source>
</reference>
<evidence type="ECO:0000256" key="3">
    <source>
        <dbReference type="SAM" id="MobiDB-lite"/>
    </source>
</evidence>
<keyword evidence="1 2" id="KW-0597">Phosphoprotein</keyword>
<sequence>MTATTLNVSTAVTSSMPNPSPLSLSSSVIKSLVVDDNILTGKILTKILEKEFNHEVTCVISGNDALQKLSNENFDLIFMDIDMPLLNGIETCIKIRNTTIVLEENRNIPIIAYTTNQWEESFNQAGMNGYIGKPVSPEKVQAELERIKLERLSYIMKI</sequence>
<accession>A0A9N9FKM2</accession>
<dbReference type="InterPro" id="IPR011006">
    <property type="entry name" value="CheY-like_superfamily"/>
</dbReference>
<dbReference type="PROSITE" id="PS50110">
    <property type="entry name" value="RESPONSE_REGULATORY"/>
    <property type="match status" value="1"/>
</dbReference>
<gene>
    <name evidence="5" type="ORF">FMOSSE_LOCUS5917</name>
</gene>
<dbReference type="Pfam" id="PF00072">
    <property type="entry name" value="Response_reg"/>
    <property type="match status" value="1"/>
</dbReference>
<name>A0A9N9FKM2_FUNMO</name>
<dbReference type="InterPro" id="IPR001789">
    <property type="entry name" value="Sig_transdc_resp-reg_receiver"/>
</dbReference>
<organism evidence="5 6">
    <name type="scientific">Funneliformis mosseae</name>
    <name type="common">Endomycorrhizal fungus</name>
    <name type="synonym">Glomus mosseae</name>
    <dbReference type="NCBI Taxonomy" id="27381"/>
    <lineage>
        <taxon>Eukaryota</taxon>
        <taxon>Fungi</taxon>
        <taxon>Fungi incertae sedis</taxon>
        <taxon>Mucoromycota</taxon>
        <taxon>Glomeromycotina</taxon>
        <taxon>Glomeromycetes</taxon>
        <taxon>Glomerales</taxon>
        <taxon>Glomeraceae</taxon>
        <taxon>Funneliformis</taxon>
    </lineage>
</organism>